<evidence type="ECO:0000313" key="12">
    <source>
        <dbReference type="Proteomes" id="UP001259832"/>
    </source>
</evidence>
<keyword evidence="5" id="KW-0443">Lipid metabolism</keyword>
<evidence type="ECO:0000256" key="5">
    <source>
        <dbReference type="ARBA" id="ARBA00023098"/>
    </source>
</evidence>
<protein>
    <recommendedName>
        <fullName evidence="7">Lipase</fullName>
    </recommendedName>
</protein>
<feature type="domain" description="Partial AB-hydrolase lipase" evidence="10">
    <location>
        <begin position="45"/>
        <end position="109"/>
    </location>
</feature>
<evidence type="ECO:0000259" key="10">
    <source>
        <dbReference type="Pfam" id="PF04083"/>
    </source>
</evidence>
<organism evidence="11 12">
    <name type="scientific">Phytophthora citrophthora</name>
    <dbReference type="NCBI Taxonomy" id="4793"/>
    <lineage>
        <taxon>Eukaryota</taxon>
        <taxon>Sar</taxon>
        <taxon>Stramenopiles</taxon>
        <taxon>Oomycota</taxon>
        <taxon>Peronosporomycetes</taxon>
        <taxon>Peronosporales</taxon>
        <taxon>Peronosporaceae</taxon>
        <taxon>Phytophthora</taxon>
    </lineage>
</organism>
<dbReference type="AlphaFoldDB" id="A0AAD9GVS1"/>
<dbReference type="Pfam" id="PF04083">
    <property type="entry name" value="Abhydro_lipase"/>
    <property type="match status" value="1"/>
</dbReference>
<feature type="chain" id="PRO_5041938525" description="Lipase" evidence="9">
    <location>
        <begin position="22"/>
        <end position="430"/>
    </location>
</feature>
<proteinExistence type="inferred from homology"/>
<evidence type="ECO:0000313" key="11">
    <source>
        <dbReference type="EMBL" id="KAK1945507.1"/>
    </source>
</evidence>
<name>A0AAD9GVS1_9STRA</name>
<comment type="caution">
    <text evidence="11">The sequence shown here is derived from an EMBL/GenBank/DDBJ whole genome shotgun (WGS) entry which is preliminary data.</text>
</comment>
<evidence type="ECO:0000256" key="3">
    <source>
        <dbReference type="ARBA" id="ARBA00022801"/>
    </source>
</evidence>
<evidence type="ECO:0000256" key="7">
    <source>
        <dbReference type="PIRNR" id="PIRNR000862"/>
    </source>
</evidence>
<dbReference type="FunFam" id="3.40.50.1820:FF:000057">
    <property type="entry name" value="Lipase"/>
    <property type="match status" value="1"/>
</dbReference>
<keyword evidence="6" id="KW-0325">Glycoprotein</keyword>
<dbReference type="InterPro" id="IPR025483">
    <property type="entry name" value="Lipase_euk"/>
</dbReference>
<dbReference type="InterPro" id="IPR006693">
    <property type="entry name" value="AB_hydrolase_lipase"/>
</dbReference>
<evidence type="ECO:0000256" key="2">
    <source>
        <dbReference type="ARBA" id="ARBA00022729"/>
    </source>
</evidence>
<dbReference type="InterPro" id="IPR029058">
    <property type="entry name" value="AB_hydrolase_fold"/>
</dbReference>
<evidence type="ECO:0000256" key="9">
    <source>
        <dbReference type="SAM" id="SignalP"/>
    </source>
</evidence>
<feature type="active site" description="Charge relay system" evidence="8">
    <location>
        <position position="401"/>
    </location>
</feature>
<evidence type="ECO:0000256" key="6">
    <source>
        <dbReference type="ARBA" id="ARBA00023180"/>
    </source>
</evidence>
<dbReference type="SUPFAM" id="SSF53474">
    <property type="entry name" value="alpha/beta-Hydrolases"/>
    <property type="match status" value="1"/>
</dbReference>
<gene>
    <name evidence="11" type="ORF">P3T76_002555</name>
</gene>
<dbReference type="GO" id="GO:0016042">
    <property type="term" value="P:lipid catabolic process"/>
    <property type="evidence" value="ECO:0007669"/>
    <property type="project" value="UniProtKB-KW"/>
</dbReference>
<feature type="signal peptide" evidence="9">
    <location>
        <begin position="1"/>
        <end position="21"/>
    </location>
</feature>
<dbReference type="Gene3D" id="3.40.50.1820">
    <property type="entry name" value="alpha/beta hydrolase"/>
    <property type="match status" value="1"/>
</dbReference>
<comment type="similarity">
    <text evidence="1 7">Belongs to the AB hydrolase superfamily. Lipase family.</text>
</comment>
<evidence type="ECO:0000256" key="8">
    <source>
        <dbReference type="PIRSR" id="PIRSR000862-1"/>
    </source>
</evidence>
<sequence length="430" mass="47781">MTRGFFQQISLVLFLVIIVLATSVVHSIDQVEQVKLDPDVGKSTVELIEARGYVAETHNVTTADGYILTLHHLPKSYDESQSELEVATDKPAILVQHGLLDSSFSWVCNFRNQSLAFVLADAGYDVWLGNNRGNTYSTGHVKYTTEDDSFWDFSWEEMGRFDLPAMLNYVRETSKQDTVALVGHSEGTTQAFVAFSNDQELAQTVSYFAALAPVAWLGNTKAKALQFLAKVYLDKIFEVFGQVEFLSQNEVLQEVIEAAACTLNPEVCETALALVSGVSENWNSSRVAVYLSEMPAGTSVKNMGHFAQSIRKGTFSAYNYGCGCLRILGIKLCSKRICENKEKYGNFDPPAFPVSSMTYPRTGFFTGANDILTTSIDIDLLRAAMPNSTVIHDQEVSDFSHMDFTWAMDANERVYQSVLDQLELYIGTGY</sequence>
<evidence type="ECO:0000256" key="1">
    <source>
        <dbReference type="ARBA" id="ARBA00010701"/>
    </source>
</evidence>
<evidence type="ECO:0000256" key="4">
    <source>
        <dbReference type="ARBA" id="ARBA00022963"/>
    </source>
</evidence>
<keyword evidence="12" id="KW-1185">Reference proteome</keyword>
<dbReference type="EMBL" id="JASMQC010000004">
    <property type="protein sequence ID" value="KAK1945507.1"/>
    <property type="molecule type" value="Genomic_DNA"/>
</dbReference>
<dbReference type="Proteomes" id="UP001259832">
    <property type="component" value="Unassembled WGS sequence"/>
</dbReference>
<keyword evidence="4 7" id="KW-0442">Lipid degradation</keyword>
<reference evidence="11" key="1">
    <citation type="submission" date="2023-08" db="EMBL/GenBank/DDBJ databases">
        <title>Reference Genome Resource for the Citrus Pathogen Phytophthora citrophthora.</title>
        <authorList>
            <person name="Moller H."/>
            <person name="Coetzee B."/>
            <person name="Rose L.J."/>
            <person name="Van Niekerk J.M."/>
        </authorList>
    </citation>
    <scope>NUCLEOTIDE SEQUENCE</scope>
    <source>
        <strain evidence="11">STE-U-9442</strain>
    </source>
</reference>
<dbReference type="PANTHER" id="PTHR11005">
    <property type="entry name" value="LYSOSOMAL ACID LIPASE-RELATED"/>
    <property type="match status" value="1"/>
</dbReference>
<dbReference type="PIRSF" id="PIRSF000862">
    <property type="entry name" value="Steryl_ester_lip"/>
    <property type="match status" value="1"/>
</dbReference>
<keyword evidence="3 7" id="KW-0378">Hydrolase</keyword>
<dbReference type="GO" id="GO:0016788">
    <property type="term" value="F:hydrolase activity, acting on ester bonds"/>
    <property type="evidence" value="ECO:0007669"/>
    <property type="project" value="InterPro"/>
</dbReference>
<accession>A0AAD9GVS1</accession>
<keyword evidence="2 9" id="KW-0732">Signal</keyword>
<feature type="active site" description="Nucleophile" evidence="8">
    <location>
        <position position="185"/>
    </location>
</feature>
<feature type="active site" description="Charge relay system" evidence="8">
    <location>
        <position position="370"/>
    </location>
</feature>